<feature type="domain" description="Protein kinase" evidence="6">
    <location>
        <begin position="736"/>
        <end position="1016"/>
    </location>
</feature>
<evidence type="ECO:0000256" key="4">
    <source>
        <dbReference type="ARBA" id="ARBA00022840"/>
    </source>
</evidence>
<dbReference type="SUPFAM" id="SSF52540">
    <property type="entry name" value="P-loop containing nucleoside triphosphate hydrolases"/>
    <property type="match status" value="2"/>
</dbReference>
<dbReference type="EMBL" id="CALNXK010000018">
    <property type="protein sequence ID" value="CAH3105539.1"/>
    <property type="molecule type" value="Genomic_DNA"/>
</dbReference>
<gene>
    <name evidence="7" type="ORF">PLOB_00013732</name>
</gene>
<dbReference type="Pfam" id="PF00350">
    <property type="entry name" value="Dynamin_N"/>
    <property type="match status" value="2"/>
</dbReference>
<keyword evidence="2" id="KW-0808">Transferase</keyword>
<dbReference type="PANTHER" id="PTHR26392">
    <property type="entry name" value="MITOGEN-ACTIVATED PROTEIN KINASE KINASE KINASE 7-RELATED"/>
    <property type="match status" value="1"/>
</dbReference>
<dbReference type="SUPFAM" id="SSF56112">
    <property type="entry name" value="Protein kinase-like (PK-like)"/>
    <property type="match status" value="2"/>
</dbReference>
<dbReference type="InterPro" id="IPR003593">
    <property type="entry name" value="AAA+_ATPase"/>
</dbReference>
<dbReference type="InterPro" id="IPR001245">
    <property type="entry name" value="Ser-Thr/Tyr_kinase_cat_dom"/>
</dbReference>
<keyword evidence="2" id="KW-0418">Kinase</keyword>
<dbReference type="Gene3D" id="1.10.510.10">
    <property type="entry name" value="Transferase(Phosphotransferase) domain 1"/>
    <property type="match status" value="2"/>
</dbReference>
<accession>A0ABN8NF25</accession>
<dbReference type="InterPro" id="IPR000719">
    <property type="entry name" value="Prot_kinase_dom"/>
</dbReference>
<dbReference type="Pfam" id="PF00069">
    <property type="entry name" value="Pkinase"/>
    <property type="match status" value="1"/>
</dbReference>
<protein>
    <recommendedName>
        <fullName evidence="6">Protein kinase domain-containing protein</fullName>
    </recommendedName>
</protein>
<keyword evidence="2" id="KW-0723">Serine/threonine-protein kinase</keyword>
<keyword evidence="4 5" id="KW-0067">ATP-binding</keyword>
<proteinExistence type="inferred from homology"/>
<sequence>MAESETQRIELISESETQRIELISGIDDIRTMNQVMEALDISSKGCQTLQDMKDRVITTTNQSAKSISWSAGQAFSVLLDAKDDDVRKRAGLLSLYTEAEELLNKLDPQIVAPLQQSVPDFAQKLKNHKLQLTQKEYFVLVAGETGSGKSSLINLILGEELLPYSVLSTTSTICELRFGEERKIVAHYKDKDPETGLPTKVVPLRECQGRESTEQGYLQQIAPYVHVKSDRERGSIFKKIELFWPHSLLEKGIVIVDSPGVGESDIMDEIVTQYQPQAFAFLYVINSANAGGVQRDRLERLLEKVRKMTLERQGALPTKSALFVCNKWDQVPEKERNEVKNHVIIRLQRCWPGVDPESQIIHMSTTNASQAQDYKIVTEEFSTLMNSLRRMVLKSIGDMLEIHWNWLDNLLSRTIYQAKAFVMNAYRDRDKVILRTEKIADRIKEIEKEQSKVIADLNVYRKKRVNGALRELSEYLSSEVVKARFTSWTTDEVPAPENSWEVTENQIAKVLSKRLRDLIEQWEEDKQVFAGARTSIEEHFQERYNFMEGQLRDLQNAITVDITDVSEDQLQFYRANFSLAKKVVIGVTSPIWVPLGLVALLIGVPIYGIVAMRSKLEDRKKMRNYEKDKCAFMREASAVYLENVIDDKWLKPFVKEQMKEAKIYLKQIEARLPELIEADKMLCKQLCDETRSQREITERYRPIMDEGSHLRGRLAEFGFKEVRATDISADNLEWKEDVPSPVGCGTLGVVYQAKMKRNKAYITVALKVYQSVLDAQNASHFMAEVQILRKLRHPHIVKFYGTSLLWEENSVRIFLVLEWCKDDLRSHISKNKGLIPGKSRSDDAIRKVYQWVNEIIDALAYIHEQGIVHRDLKLDNVLLSEGNSVRVTDVGISKAAVDITGTLAGSPAYIAPEVIKSQVYNSKADIYSLGILLWEIWYGEQAFAGTELALDAFFNMVDDDGRPKPLEGCRKPDSRWEELMEKRGSYKNKLLLPLESIEVLRKQSSAATTLVNQPVYFFIIHLARFARAKSAFRKFAFSAPAVHKKEKILQCSKVICHFGKFYLFRFSVQFLSYSVGIELKMAEGETQRIELISRIDDIGTMNQVMGALGIPSKGCQTLQDMKDRVITTTNQSSKSITWSAGQVRMIAIKRRDIQIIKTFRAFSILSDAKDDDVRKRARLRSLYTEAEALLEELDPQIVAPLQQSVPDFAQKLKNHKLQLTQKEYFVLVAGETGSGKSSLINLILGEELLPYSVLSTTSTICELRFGEERKIVAHYKDKDPETGLPTKVFSLRECQGKESTEQGYLQQITPYVHVKSDRERGSIFKKIELFWPHSFLENGIVIIDSPGVGESDIMDEIVTQYLPQAFAFLYVINSANAGGVQKDRLERLLEEVRKMTRERQGALPTKSALFVCNKWDQVPEKERNEVKNHVIKKLQRCWPGVDPESQIIHMSTTNAIQAQDYKIVTEEFSTLMNGLKGMVQSIGDMLEIHWNWLDNLLSRIIYQAKAFVMNAYRDRDQVTQKIEKIADRIKEIEKEQSKVITDLNVYRKKRVNGALHELSKYLSSEDVKARFTSWTKDDVPASENSWEVTENQIAKVLSKRLREFIEEWEEDKQVFAGARASIVQHVQERYNFVEGQLRHLESAITVDRTDVSEDQLQLSRANFSLTEKVVIGVTSPIWAPLGLVALVIGVPVYGIMAMRSKLEDRKKMKNYKEDKCAFMREASAAYLENVTEDKWLKPFVKEQMKEAKIFLKQIEARLPELIEADKLLCKQLCDETRSHREITELYKPIMDEGSDLRGRLAEFGFKEVRATDISADNLKWKEDASSRLGCGVFAAVYQGKMKRNKDYITVALKLHQSELDVKNASLFMAEVQILRKLRHPHIVKFYGTSLLWEENSVRIILVLEWCKDDLRSHISKKKELIPGKSRSDDAIRKVYQWVNEITDAVAYIHEQGIVHRDLKLDNILLSEENSVKVTDVGISKAAVDITGTLAGSPAYLAPEVIKSRVYNSKADIYSLGILLWEIWYGEQAFAGTELALDAFFKIVDDGGRPKPLECCRKPDSRWEELMEKCWNEDPEKRPSAKECLKSISAIFKNE</sequence>
<organism evidence="7 8">
    <name type="scientific">Porites lobata</name>
    <dbReference type="NCBI Taxonomy" id="104759"/>
    <lineage>
        <taxon>Eukaryota</taxon>
        <taxon>Metazoa</taxon>
        <taxon>Cnidaria</taxon>
        <taxon>Anthozoa</taxon>
        <taxon>Hexacorallia</taxon>
        <taxon>Scleractinia</taxon>
        <taxon>Fungiina</taxon>
        <taxon>Poritidae</taxon>
        <taxon>Porites</taxon>
    </lineage>
</organism>
<dbReference type="PROSITE" id="PS00107">
    <property type="entry name" value="PROTEIN_KINASE_ATP"/>
    <property type="match status" value="1"/>
</dbReference>
<dbReference type="SMART" id="SM00382">
    <property type="entry name" value="AAA"/>
    <property type="match status" value="2"/>
</dbReference>
<dbReference type="Gene3D" id="3.40.50.300">
    <property type="entry name" value="P-loop containing nucleotide triphosphate hydrolases"/>
    <property type="match status" value="2"/>
</dbReference>
<evidence type="ECO:0000313" key="7">
    <source>
        <dbReference type="EMBL" id="CAH3105539.1"/>
    </source>
</evidence>
<feature type="binding site" evidence="5">
    <location>
        <position position="1853"/>
    </location>
    <ligand>
        <name>ATP</name>
        <dbReference type="ChEBI" id="CHEBI:30616"/>
    </ligand>
</feature>
<feature type="domain" description="Protein kinase" evidence="6">
    <location>
        <begin position="1822"/>
        <end position="2091"/>
    </location>
</feature>
<dbReference type="PROSITE" id="PS00108">
    <property type="entry name" value="PROTEIN_KINASE_ST"/>
    <property type="match status" value="2"/>
</dbReference>
<dbReference type="SMART" id="SM00220">
    <property type="entry name" value="S_TKc"/>
    <property type="match status" value="2"/>
</dbReference>
<dbReference type="Pfam" id="PF07714">
    <property type="entry name" value="PK_Tyr_Ser-Thr"/>
    <property type="match status" value="1"/>
</dbReference>
<evidence type="ECO:0000256" key="1">
    <source>
        <dbReference type="ARBA" id="ARBA00008171"/>
    </source>
</evidence>
<dbReference type="InterPro" id="IPR017441">
    <property type="entry name" value="Protein_kinase_ATP_BS"/>
</dbReference>
<reference evidence="7 8" key="1">
    <citation type="submission" date="2022-05" db="EMBL/GenBank/DDBJ databases">
        <authorList>
            <consortium name="Genoscope - CEA"/>
            <person name="William W."/>
        </authorList>
    </citation>
    <scope>NUCLEOTIDE SEQUENCE [LARGE SCALE GENOMIC DNA]</scope>
</reference>
<evidence type="ECO:0000256" key="5">
    <source>
        <dbReference type="PROSITE-ProRule" id="PRU10141"/>
    </source>
</evidence>
<evidence type="ECO:0000256" key="3">
    <source>
        <dbReference type="ARBA" id="ARBA00022741"/>
    </source>
</evidence>
<dbReference type="InterPro" id="IPR011009">
    <property type="entry name" value="Kinase-like_dom_sf"/>
</dbReference>
<dbReference type="PROSITE" id="PS00675">
    <property type="entry name" value="SIGMA54_INTERACT_1"/>
    <property type="match status" value="2"/>
</dbReference>
<keyword evidence="8" id="KW-1185">Reference proteome</keyword>
<dbReference type="InterPro" id="IPR027417">
    <property type="entry name" value="P-loop_NTPase"/>
</dbReference>
<dbReference type="InterPro" id="IPR045063">
    <property type="entry name" value="Dynamin_N"/>
</dbReference>
<evidence type="ECO:0000259" key="6">
    <source>
        <dbReference type="PROSITE" id="PS50011"/>
    </source>
</evidence>
<dbReference type="PANTHER" id="PTHR26392:SF92">
    <property type="entry name" value="PROTEIN KINASE DOMAIN-CONTAINING PROTEIN"/>
    <property type="match status" value="1"/>
</dbReference>
<keyword evidence="3 5" id="KW-0547">Nucleotide-binding</keyword>
<name>A0ABN8NF25_9CNID</name>
<dbReference type="Proteomes" id="UP001159405">
    <property type="component" value="Unassembled WGS sequence"/>
</dbReference>
<comment type="similarity">
    <text evidence="1">Belongs to the protein kinase superfamily. TKL Ser/Thr protein kinase family. ROCO subfamily.</text>
</comment>
<evidence type="ECO:0000313" key="8">
    <source>
        <dbReference type="Proteomes" id="UP001159405"/>
    </source>
</evidence>
<evidence type="ECO:0000256" key="2">
    <source>
        <dbReference type="ARBA" id="ARBA00022527"/>
    </source>
</evidence>
<comment type="caution">
    <text evidence="7">The sequence shown here is derived from an EMBL/GenBank/DDBJ whole genome shotgun (WGS) entry which is preliminary data.</text>
</comment>
<dbReference type="InterPro" id="IPR025662">
    <property type="entry name" value="Sigma_54_int_dom_ATP-bd_1"/>
</dbReference>
<dbReference type="PROSITE" id="PS50011">
    <property type="entry name" value="PROTEIN_KINASE_DOM"/>
    <property type="match status" value="2"/>
</dbReference>
<dbReference type="InterPro" id="IPR008271">
    <property type="entry name" value="Ser/Thr_kinase_AS"/>
</dbReference>